<gene>
    <name evidence="1" type="ORF">E2C01_081809</name>
</gene>
<organism evidence="1 2">
    <name type="scientific">Portunus trituberculatus</name>
    <name type="common">Swimming crab</name>
    <name type="synonym">Neptunus trituberculatus</name>
    <dbReference type="NCBI Taxonomy" id="210409"/>
    <lineage>
        <taxon>Eukaryota</taxon>
        <taxon>Metazoa</taxon>
        <taxon>Ecdysozoa</taxon>
        <taxon>Arthropoda</taxon>
        <taxon>Crustacea</taxon>
        <taxon>Multicrustacea</taxon>
        <taxon>Malacostraca</taxon>
        <taxon>Eumalacostraca</taxon>
        <taxon>Eucarida</taxon>
        <taxon>Decapoda</taxon>
        <taxon>Pleocyemata</taxon>
        <taxon>Brachyura</taxon>
        <taxon>Eubrachyura</taxon>
        <taxon>Portunoidea</taxon>
        <taxon>Portunidae</taxon>
        <taxon>Portuninae</taxon>
        <taxon>Portunus</taxon>
    </lineage>
</organism>
<protein>
    <submittedName>
        <fullName evidence="1">Uncharacterized protein</fullName>
    </submittedName>
</protein>
<name>A0A5B7J3A5_PORTR</name>
<accession>A0A5B7J3A5</accession>
<evidence type="ECO:0000313" key="2">
    <source>
        <dbReference type="Proteomes" id="UP000324222"/>
    </source>
</evidence>
<dbReference type="Proteomes" id="UP000324222">
    <property type="component" value="Unassembled WGS sequence"/>
</dbReference>
<proteinExistence type="predicted"/>
<reference evidence="1 2" key="1">
    <citation type="submission" date="2019-05" db="EMBL/GenBank/DDBJ databases">
        <title>Another draft genome of Portunus trituberculatus and its Hox gene families provides insights of decapod evolution.</title>
        <authorList>
            <person name="Jeong J.-H."/>
            <person name="Song I."/>
            <person name="Kim S."/>
            <person name="Choi T."/>
            <person name="Kim D."/>
            <person name="Ryu S."/>
            <person name="Kim W."/>
        </authorList>
    </citation>
    <scope>NUCLEOTIDE SEQUENCE [LARGE SCALE GENOMIC DNA]</scope>
    <source>
        <tissue evidence="1">Muscle</tissue>
    </source>
</reference>
<dbReference type="AlphaFoldDB" id="A0A5B7J3A5"/>
<evidence type="ECO:0000313" key="1">
    <source>
        <dbReference type="EMBL" id="MPC86964.1"/>
    </source>
</evidence>
<dbReference type="EMBL" id="VSRR010073099">
    <property type="protein sequence ID" value="MPC86964.1"/>
    <property type="molecule type" value="Genomic_DNA"/>
</dbReference>
<keyword evidence="2" id="KW-1185">Reference proteome</keyword>
<sequence length="67" mass="6892">MREAAAFIEKNEGTGRVLAGLGKTGEVVGRSGTGSHFGTAPTLFFLSLSGDLSDTNSQLPPTPSKLL</sequence>
<comment type="caution">
    <text evidence="1">The sequence shown here is derived from an EMBL/GenBank/DDBJ whole genome shotgun (WGS) entry which is preliminary data.</text>
</comment>